<evidence type="ECO:0000256" key="1">
    <source>
        <dbReference type="SAM" id="Coils"/>
    </source>
</evidence>
<feature type="region of interest" description="Disordered" evidence="2">
    <location>
        <begin position="311"/>
        <end position="391"/>
    </location>
</feature>
<feature type="compositionally biased region" description="Basic and acidic residues" evidence="2">
    <location>
        <begin position="556"/>
        <end position="581"/>
    </location>
</feature>
<feature type="region of interest" description="Disordered" evidence="2">
    <location>
        <begin position="468"/>
        <end position="511"/>
    </location>
</feature>
<feature type="compositionally biased region" description="Basic and acidic residues" evidence="2">
    <location>
        <begin position="311"/>
        <end position="334"/>
    </location>
</feature>
<feature type="compositionally biased region" description="Low complexity" evidence="2">
    <location>
        <begin position="343"/>
        <end position="353"/>
    </location>
</feature>
<dbReference type="EMBL" id="JBBPDW010000031">
    <property type="protein sequence ID" value="KAK7538024.1"/>
    <property type="molecule type" value="Genomic_DNA"/>
</dbReference>
<dbReference type="Proteomes" id="UP001365128">
    <property type="component" value="Unassembled WGS sequence"/>
</dbReference>
<evidence type="ECO:0000313" key="3">
    <source>
        <dbReference type="EMBL" id="KAK7538024.1"/>
    </source>
</evidence>
<feature type="compositionally biased region" description="Basic residues" evidence="2">
    <location>
        <begin position="58"/>
        <end position="68"/>
    </location>
</feature>
<protein>
    <submittedName>
        <fullName evidence="3">Uncharacterized protein</fullName>
    </submittedName>
</protein>
<comment type="caution">
    <text evidence="3">The sequence shown here is derived from an EMBL/GenBank/DDBJ whole genome shotgun (WGS) entry which is preliminary data.</text>
</comment>
<name>A0ABR1LTJ1_9PEZI</name>
<accession>A0ABR1LTJ1</accession>
<gene>
    <name evidence="3" type="ORF">IWX46DRAFT_651566</name>
</gene>
<feature type="compositionally biased region" description="Polar residues" evidence="2">
    <location>
        <begin position="494"/>
        <end position="511"/>
    </location>
</feature>
<sequence>MAKHVNHPRNPYLAYVSGSEKGHEQVRKTLLKRHPEFRKWTVVVRKRFTVKCLDAIQKQRKEKHNQRKAKLEVRQKGLSESRDESNLPPADQSSSADTDSLLAYVKGSERGYEEVRKSLTKNHPQFRNWTARQQSSFVHKCKGKLEAQRAQDKERNRLEHGKARDTERQAFSAVIANLGAQFTYLSGLETSSKEVKESLLQRHPNFHSWNPAHQKKFANKCMDALQRKCKQLEKCKPKGDEQAMLLEYFPLPYLNDNEPYAACFDGTERSYGQVKKKLQKAFPEFKTSLKTDRAHQIAPKCWENIERQHVEQAREKEVSSSTDDPRSGIEDTNHARPGRYIDSSPSESPAAHSPPEEPTLAEASPAGSLRSDHSKPEFLSGESASEDSPGKVTHDEIAAHLEAPLEGMRMLVQRCTAETKNAELKHLQKITELEAENEDVKTENSELKEKMKRLVAYLGTITMAPQVVDSMRSNPNTTPLGYKRQKSASDKVSSESNTGAPDEAGTSQNVSWAFPHFSNRLAEDAFVQSGARSRKRGVSEIAEPAENPTVGKKNKKEKEKEKKEMKEEKEKENEKREENPKKGNKKKKRGRSGDKKVSKDSEG</sequence>
<organism evidence="3 4">
    <name type="scientific">Phyllosticta citricarpa</name>
    <dbReference type="NCBI Taxonomy" id="55181"/>
    <lineage>
        <taxon>Eukaryota</taxon>
        <taxon>Fungi</taxon>
        <taxon>Dikarya</taxon>
        <taxon>Ascomycota</taxon>
        <taxon>Pezizomycotina</taxon>
        <taxon>Dothideomycetes</taxon>
        <taxon>Dothideomycetes incertae sedis</taxon>
        <taxon>Botryosphaeriales</taxon>
        <taxon>Phyllostictaceae</taxon>
        <taxon>Phyllosticta</taxon>
    </lineage>
</organism>
<feature type="compositionally biased region" description="Basic and acidic residues" evidence="2">
    <location>
        <begin position="69"/>
        <end position="85"/>
    </location>
</feature>
<feature type="compositionally biased region" description="Basic and acidic residues" evidence="2">
    <location>
        <begin position="591"/>
        <end position="603"/>
    </location>
</feature>
<feature type="region of interest" description="Disordered" evidence="2">
    <location>
        <begin position="58"/>
        <end position="99"/>
    </location>
</feature>
<feature type="region of interest" description="Disordered" evidence="2">
    <location>
        <begin position="528"/>
        <end position="603"/>
    </location>
</feature>
<reference evidence="3 4" key="1">
    <citation type="submission" date="2024-04" db="EMBL/GenBank/DDBJ databases">
        <title>Phyllosticta paracitricarpa is synonymous to the EU quarantine fungus P. citricarpa based on phylogenomic analyses.</title>
        <authorList>
            <consortium name="Lawrence Berkeley National Laboratory"/>
            <person name="Van Ingen-Buijs V.A."/>
            <person name="Van Westerhoven A.C."/>
            <person name="Haridas S."/>
            <person name="Skiadas P."/>
            <person name="Martin F."/>
            <person name="Groenewald J.Z."/>
            <person name="Crous P.W."/>
            <person name="Seidl M.F."/>
        </authorList>
    </citation>
    <scope>NUCLEOTIDE SEQUENCE [LARGE SCALE GENOMIC DNA]</scope>
    <source>
        <strain evidence="3 4">CBS 122670</strain>
    </source>
</reference>
<evidence type="ECO:0000313" key="4">
    <source>
        <dbReference type="Proteomes" id="UP001365128"/>
    </source>
</evidence>
<feature type="coiled-coil region" evidence="1">
    <location>
        <begin position="423"/>
        <end position="457"/>
    </location>
</feature>
<keyword evidence="4" id="KW-1185">Reference proteome</keyword>
<proteinExistence type="predicted"/>
<keyword evidence="1" id="KW-0175">Coiled coil</keyword>
<evidence type="ECO:0000256" key="2">
    <source>
        <dbReference type="SAM" id="MobiDB-lite"/>
    </source>
</evidence>